<name>A0ABD0Z6Y9_9HEMI</name>
<protein>
    <submittedName>
        <fullName evidence="2">Uncharacterized protein</fullName>
    </submittedName>
</protein>
<feature type="region of interest" description="Disordered" evidence="1">
    <location>
        <begin position="81"/>
        <end position="111"/>
    </location>
</feature>
<dbReference type="EMBL" id="JBFDAA010000007">
    <property type="protein sequence ID" value="KAL1131129.1"/>
    <property type="molecule type" value="Genomic_DNA"/>
</dbReference>
<feature type="region of interest" description="Disordered" evidence="1">
    <location>
        <begin position="35"/>
        <end position="66"/>
    </location>
</feature>
<organism evidence="2 3">
    <name type="scientific">Ranatra chinensis</name>
    <dbReference type="NCBI Taxonomy" id="642074"/>
    <lineage>
        <taxon>Eukaryota</taxon>
        <taxon>Metazoa</taxon>
        <taxon>Ecdysozoa</taxon>
        <taxon>Arthropoda</taxon>
        <taxon>Hexapoda</taxon>
        <taxon>Insecta</taxon>
        <taxon>Pterygota</taxon>
        <taxon>Neoptera</taxon>
        <taxon>Paraneoptera</taxon>
        <taxon>Hemiptera</taxon>
        <taxon>Heteroptera</taxon>
        <taxon>Panheteroptera</taxon>
        <taxon>Nepomorpha</taxon>
        <taxon>Nepidae</taxon>
        <taxon>Ranatrinae</taxon>
        <taxon>Ranatra</taxon>
    </lineage>
</organism>
<comment type="caution">
    <text evidence="2">The sequence shown here is derived from an EMBL/GenBank/DDBJ whole genome shotgun (WGS) entry which is preliminary data.</text>
</comment>
<dbReference type="Proteomes" id="UP001558652">
    <property type="component" value="Unassembled WGS sequence"/>
</dbReference>
<gene>
    <name evidence="2" type="ORF">AAG570_012366</name>
</gene>
<reference evidence="2 3" key="1">
    <citation type="submission" date="2024-07" db="EMBL/GenBank/DDBJ databases">
        <title>Chromosome-level genome assembly of the water stick insect Ranatra chinensis (Heteroptera: Nepidae).</title>
        <authorList>
            <person name="Liu X."/>
        </authorList>
    </citation>
    <scope>NUCLEOTIDE SEQUENCE [LARGE SCALE GENOMIC DNA]</scope>
    <source>
        <strain evidence="2">Cailab_2021Rc</strain>
        <tissue evidence="2">Muscle</tissue>
    </source>
</reference>
<evidence type="ECO:0000256" key="1">
    <source>
        <dbReference type="SAM" id="MobiDB-lite"/>
    </source>
</evidence>
<sequence>MSRRCGAPKRSLIEGVDLRSSDRPEGALLRYVESREEKRKYDSYDIPPRYRAPNHPNPSTPENGERSMMEHKHMQLFLCPHTASKNTPPSKLSSKVSGQNVQSDAKLKILE</sequence>
<feature type="compositionally biased region" description="Polar residues" evidence="1">
    <location>
        <begin position="83"/>
        <end position="103"/>
    </location>
</feature>
<dbReference type="AlphaFoldDB" id="A0ABD0Z6Y9"/>
<keyword evidence="3" id="KW-1185">Reference proteome</keyword>
<proteinExistence type="predicted"/>
<accession>A0ABD0Z6Y9</accession>
<feature type="region of interest" description="Disordered" evidence="1">
    <location>
        <begin position="1"/>
        <end position="20"/>
    </location>
</feature>
<evidence type="ECO:0000313" key="3">
    <source>
        <dbReference type="Proteomes" id="UP001558652"/>
    </source>
</evidence>
<evidence type="ECO:0000313" key="2">
    <source>
        <dbReference type="EMBL" id="KAL1131129.1"/>
    </source>
</evidence>